<evidence type="ECO:0000259" key="13">
    <source>
        <dbReference type="Pfam" id="PF02096"/>
    </source>
</evidence>
<evidence type="ECO:0000256" key="2">
    <source>
        <dbReference type="ARBA" id="ARBA00022448"/>
    </source>
</evidence>
<protein>
    <submittedName>
        <fullName evidence="14">Preprotein translocase subunit YidC</fullName>
    </submittedName>
</protein>
<comment type="subcellular location">
    <subcellularLocation>
        <location evidence="1">Cell membrane</location>
        <topology evidence="1">Multi-pass membrane protein</topology>
    </subcellularLocation>
    <subcellularLocation>
        <location evidence="9">Membrane</location>
        <topology evidence="9">Multi-pass membrane protein</topology>
    </subcellularLocation>
</comment>
<gene>
    <name evidence="14" type="ORF">FC86_GL000997</name>
</gene>
<evidence type="ECO:0000256" key="12">
    <source>
        <dbReference type="SAM" id="SignalP"/>
    </source>
</evidence>
<feature type="transmembrane region" description="Helical" evidence="11">
    <location>
        <begin position="210"/>
        <end position="229"/>
    </location>
</feature>
<dbReference type="OrthoDB" id="9780552at2"/>
<evidence type="ECO:0000256" key="1">
    <source>
        <dbReference type="ARBA" id="ARBA00004651"/>
    </source>
</evidence>
<keyword evidence="2" id="KW-0813">Transport</keyword>
<feature type="domain" description="Membrane insertase YidC/Oxa/ALB C-terminal" evidence="13">
    <location>
        <begin position="64"/>
        <end position="251"/>
    </location>
</feature>
<keyword evidence="4 9" id="KW-0812">Transmembrane</keyword>
<evidence type="ECO:0000256" key="5">
    <source>
        <dbReference type="ARBA" id="ARBA00022927"/>
    </source>
</evidence>
<feature type="transmembrane region" description="Helical" evidence="11">
    <location>
        <begin position="138"/>
        <end position="161"/>
    </location>
</feature>
<dbReference type="GO" id="GO:0015031">
    <property type="term" value="P:protein transport"/>
    <property type="evidence" value="ECO:0007669"/>
    <property type="project" value="UniProtKB-KW"/>
</dbReference>
<dbReference type="PROSITE" id="PS51257">
    <property type="entry name" value="PROKAR_LIPOPROTEIN"/>
    <property type="match status" value="1"/>
</dbReference>
<feature type="transmembrane region" description="Helical" evidence="11">
    <location>
        <begin position="63"/>
        <end position="83"/>
    </location>
</feature>
<evidence type="ECO:0000256" key="4">
    <source>
        <dbReference type="ARBA" id="ARBA00022692"/>
    </source>
</evidence>
<dbReference type="GO" id="GO:0051205">
    <property type="term" value="P:protein insertion into membrane"/>
    <property type="evidence" value="ECO:0007669"/>
    <property type="project" value="TreeGrafter"/>
</dbReference>
<dbReference type="InterPro" id="IPR028055">
    <property type="entry name" value="YidC/Oxa/ALB_C"/>
</dbReference>
<sequence length="322" mass="35492">MTKKHTKLIVLIALLALILTGCAAHTATGEPGGIQGFIYSLIGKPIQQIMLNIGNTIGQPNGIGWGLIIITGVLRLILLPLMINQQSKSLRHQERMKLVKPQTELIQKAVKNPATTQEQKMQINQLQMKIYRENNMSITGGIGCLPLIIQLPFLMGIYQSIQYSQDIVHSSFFGISLGSPSIIITVIATLLYVIQSFIMYNKAEPEQKPMMKTTAFISPLVTFFISIATPGGISLYFLVGGIVVLIQQLVMSYILQPRIKKQSEAANKDTKIVEVVTPEVIEEILNSTSSTNTAQSNSDNSQTANTRDQNRQKNAGKQNKKN</sequence>
<keyword evidence="3" id="KW-1003">Cell membrane</keyword>
<name>A0A0R2DUL2_9LACO</name>
<dbReference type="Proteomes" id="UP000051378">
    <property type="component" value="Unassembled WGS sequence"/>
</dbReference>
<dbReference type="Pfam" id="PF02096">
    <property type="entry name" value="60KD_IMP"/>
    <property type="match status" value="1"/>
</dbReference>
<keyword evidence="5" id="KW-0653">Protein transport</keyword>
<dbReference type="GO" id="GO:0005886">
    <property type="term" value="C:plasma membrane"/>
    <property type="evidence" value="ECO:0007669"/>
    <property type="project" value="UniProtKB-SubCell"/>
</dbReference>
<feature type="signal peptide" evidence="12">
    <location>
        <begin position="1"/>
        <end position="23"/>
    </location>
</feature>
<organism evidence="14 15">
    <name type="scientific">Holzapfeliella floricola DSM 23037 = JCM 16512</name>
    <dbReference type="NCBI Taxonomy" id="1423744"/>
    <lineage>
        <taxon>Bacteria</taxon>
        <taxon>Bacillati</taxon>
        <taxon>Bacillota</taxon>
        <taxon>Bacilli</taxon>
        <taxon>Lactobacillales</taxon>
        <taxon>Lactobacillaceae</taxon>
        <taxon>Holzapfeliella</taxon>
    </lineage>
</organism>
<feature type="region of interest" description="Disordered" evidence="10">
    <location>
        <begin position="286"/>
        <end position="322"/>
    </location>
</feature>
<evidence type="ECO:0000256" key="7">
    <source>
        <dbReference type="ARBA" id="ARBA00023136"/>
    </source>
</evidence>
<feature type="chain" id="PRO_5038903250" evidence="12">
    <location>
        <begin position="24"/>
        <end position="322"/>
    </location>
</feature>
<dbReference type="InterPro" id="IPR047196">
    <property type="entry name" value="YidC_ALB_C"/>
</dbReference>
<evidence type="ECO:0000313" key="14">
    <source>
        <dbReference type="EMBL" id="KRN03885.1"/>
    </source>
</evidence>
<keyword evidence="7 11" id="KW-0472">Membrane</keyword>
<feature type="compositionally biased region" description="Low complexity" evidence="10">
    <location>
        <begin position="286"/>
        <end position="303"/>
    </location>
</feature>
<reference evidence="14 15" key="1">
    <citation type="journal article" date="2015" name="Genome Announc.">
        <title>Expanding the biotechnology potential of lactobacilli through comparative genomics of 213 strains and associated genera.</title>
        <authorList>
            <person name="Sun Z."/>
            <person name="Harris H.M."/>
            <person name="McCann A."/>
            <person name="Guo C."/>
            <person name="Argimon S."/>
            <person name="Zhang W."/>
            <person name="Yang X."/>
            <person name="Jeffery I.B."/>
            <person name="Cooney J.C."/>
            <person name="Kagawa T.F."/>
            <person name="Liu W."/>
            <person name="Song Y."/>
            <person name="Salvetti E."/>
            <person name="Wrobel A."/>
            <person name="Rasinkangas P."/>
            <person name="Parkhill J."/>
            <person name="Rea M.C."/>
            <person name="O'Sullivan O."/>
            <person name="Ritari J."/>
            <person name="Douillard F.P."/>
            <person name="Paul Ross R."/>
            <person name="Yang R."/>
            <person name="Briner A.E."/>
            <person name="Felis G.E."/>
            <person name="de Vos W.M."/>
            <person name="Barrangou R."/>
            <person name="Klaenhammer T.R."/>
            <person name="Caufield P.W."/>
            <person name="Cui Y."/>
            <person name="Zhang H."/>
            <person name="O'Toole P.W."/>
        </authorList>
    </citation>
    <scope>NUCLEOTIDE SEQUENCE [LARGE SCALE GENOMIC DNA]</scope>
    <source>
        <strain evidence="14 15">DSM 23037</strain>
    </source>
</reference>
<dbReference type="CDD" id="cd20070">
    <property type="entry name" value="5TM_YidC_Alb3"/>
    <property type="match status" value="1"/>
</dbReference>
<evidence type="ECO:0000256" key="8">
    <source>
        <dbReference type="ARBA" id="ARBA00023186"/>
    </source>
</evidence>
<feature type="transmembrane region" description="Helical" evidence="11">
    <location>
        <begin position="173"/>
        <end position="198"/>
    </location>
</feature>
<dbReference type="STRING" id="1423744.FC86_GL000997"/>
<keyword evidence="15" id="KW-1185">Reference proteome</keyword>
<comment type="similarity">
    <text evidence="9">Belongs to the OXA1/ALB3/YidC family.</text>
</comment>
<dbReference type="PANTHER" id="PTHR12428:SF65">
    <property type="entry name" value="CYTOCHROME C OXIDASE ASSEMBLY PROTEIN COX18, MITOCHONDRIAL"/>
    <property type="match status" value="1"/>
</dbReference>
<dbReference type="PANTHER" id="PTHR12428">
    <property type="entry name" value="OXA1"/>
    <property type="match status" value="1"/>
</dbReference>
<dbReference type="AlphaFoldDB" id="A0A0R2DUL2"/>
<dbReference type="RefSeq" id="WP_056975195.1">
    <property type="nucleotide sequence ID" value="NZ_AYZL01000020.1"/>
</dbReference>
<keyword evidence="8" id="KW-0143">Chaperone</keyword>
<dbReference type="PATRIC" id="fig|1423744.4.peg.1024"/>
<proteinExistence type="inferred from homology"/>
<accession>A0A0R2DUL2</accession>
<dbReference type="NCBIfam" id="TIGR03592">
    <property type="entry name" value="yidC_oxa1_cterm"/>
    <property type="match status" value="1"/>
</dbReference>
<evidence type="ECO:0000313" key="15">
    <source>
        <dbReference type="Proteomes" id="UP000051378"/>
    </source>
</evidence>
<feature type="compositionally biased region" description="Polar residues" evidence="10">
    <location>
        <begin position="304"/>
        <end position="322"/>
    </location>
</feature>
<evidence type="ECO:0000256" key="6">
    <source>
        <dbReference type="ARBA" id="ARBA00022989"/>
    </source>
</evidence>
<evidence type="ECO:0000256" key="10">
    <source>
        <dbReference type="SAM" id="MobiDB-lite"/>
    </source>
</evidence>
<evidence type="ECO:0000256" key="3">
    <source>
        <dbReference type="ARBA" id="ARBA00022475"/>
    </source>
</evidence>
<dbReference type="InterPro" id="IPR001708">
    <property type="entry name" value="YidC/ALB3/OXA1/COX18"/>
</dbReference>
<keyword evidence="12" id="KW-0732">Signal</keyword>
<dbReference type="EMBL" id="AYZL01000020">
    <property type="protein sequence ID" value="KRN03885.1"/>
    <property type="molecule type" value="Genomic_DNA"/>
</dbReference>
<keyword evidence="6 11" id="KW-1133">Transmembrane helix</keyword>
<dbReference type="PRINTS" id="PR00701">
    <property type="entry name" value="60KDINNERMP"/>
</dbReference>
<comment type="caution">
    <text evidence="14">The sequence shown here is derived from an EMBL/GenBank/DDBJ whole genome shotgun (WGS) entry which is preliminary data.</text>
</comment>
<dbReference type="GO" id="GO:0032977">
    <property type="term" value="F:membrane insertase activity"/>
    <property type="evidence" value="ECO:0007669"/>
    <property type="project" value="InterPro"/>
</dbReference>
<evidence type="ECO:0000256" key="9">
    <source>
        <dbReference type="RuleBase" id="RU003945"/>
    </source>
</evidence>
<evidence type="ECO:0000256" key="11">
    <source>
        <dbReference type="SAM" id="Phobius"/>
    </source>
</evidence>